<feature type="region of interest" description="Disordered" evidence="4">
    <location>
        <begin position="1"/>
        <end position="21"/>
    </location>
</feature>
<dbReference type="PROSITE" id="PS50949">
    <property type="entry name" value="HTH_GNTR"/>
    <property type="match status" value="1"/>
</dbReference>
<dbReference type="PRINTS" id="PR00035">
    <property type="entry name" value="HTHGNTR"/>
</dbReference>
<dbReference type="PANTHER" id="PTHR43537:SF24">
    <property type="entry name" value="GLUCONATE OPERON TRANSCRIPTIONAL REPRESSOR"/>
    <property type="match status" value="1"/>
</dbReference>
<evidence type="ECO:0000259" key="5">
    <source>
        <dbReference type="PROSITE" id="PS50949"/>
    </source>
</evidence>
<dbReference type="InterPro" id="IPR036390">
    <property type="entry name" value="WH_DNA-bd_sf"/>
</dbReference>
<organism evidence="6 7">
    <name type="scientific">Herbaspirillum robiniae</name>
    <dbReference type="NCBI Taxonomy" id="2014887"/>
    <lineage>
        <taxon>Bacteria</taxon>
        <taxon>Pseudomonadati</taxon>
        <taxon>Pseudomonadota</taxon>
        <taxon>Betaproteobacteria</taxon>
        <taxon>Burkholderiales</taxon>
        <taxon>Oxalobacteraceae</taxon>
        <taxon>Herbaspirillum</taxon>
    </lineage>
</organism>
<feature type="compositionally biased region" description="Polar residues" evidence="4">
    <location>
        <begin position="1"/>
        <end position="12"/>
    </location>
</feature>
<keyword evidence="7" id="KW-1185">Reference proteome</keyword>
<name>A0ABX2M422_9BURK</name>
<accession>A0ABX2M422</accession>
<dbReference type="SMART" id="SM00345">
    <property type="entry name" value="HTH_GNTR"/>
    <property type="match status" value="1"/>
</dbReference>
<dbReference type="InterPro" id="IPR011711">
    <property type="entry name" value="GntR_C"/>
</dbReference>
<proteinExistence type="predicted"/>
<evidence type="ECO:0000256" key="4">
    <source>
        <dbReference type="SAM" id="MobiDB-lite"/>
    </source>
</evidence>
<sequence>MSASNTVQTAKTAESEAPSGRMGDVAYTTIRKLILDNVWSAGYQATEAEVAAELGMSRTPVREALMKLQQEGLIKVTPRHGMQVLPISPEDMLQIYQILTSLEATAAELVAERGLDDASLKPLSDATAAMDAALQVDDLDAWAFADEQFHAHLLTLCGNEYLRNVVLNFWDRAHRARMVTLRMRPKPVHSTREHIELVAAIRSGDANLAGSVQRAHRKRAGTELLSLLNRLGLNRL</sequence>
<dbReference type="Pfam" id="PF00392">
    <property type="entry name" value="GntR"/>
    <property type="match status" value="1"/>
</dbReference>
<dbReference type="Pfam" id="PF07729">
    <property type="entry name" value="FCD"/>
    <property type="match status" value="1"/>
</dbReference>
<evidence type="ECO:0000313" key="7">
    <source>
        <dbReference type="Proteomes" id="UP000536746"/>
    </source>
</evidence>
<dbReference type="SUPFAM" id="SSF46785">
    <property type="entry name" value="Winged helix' DNA-binding domain"/>
    <property type="match status" value="1"/>
</dbReference>
<gene>
    <name evidence="6" type="ORF">HNO84_20530</name>
</gene>
<dbReference type="EMBL" id="JABFMT010000032">
    <property type="protein sequence ID" value="NUU04003.1"/>
    <property type="molecule type" value="Genomic_DNA"/>
</dbReference>
<dbReference type="SMART" id="SM00895">
    <property type="entry name" value="FCD"/>
    <property type="match status" value="1"/>
</dbReference>
<dbReference type="SUPFAM" id="SSF48008">
    <property type="entry name" value="GntR ligand-binding domain-like"/>
    <property type="match status" value="1"/>
</dbReference>
<evidence type="ECO:0000256" key="2">
    <source>
        <dbReference type="ARBA" id="ARBA00023125"/>
    </source>
</evidence>
<comment type="caution">
    <text evidence="6">The sequence shown here is derived from an EMBL/GenBank/DDBJ whole genome shotgun (WGS) entry which is preliminary data.</text>
</comment>
<protein>
    <submittedName>
        <fullName evidence="6">GntR family transcriptional regulator</fullName>
    </submittedName>
</protein>
<keyword evidence="2" id="KW-0238">DNA-binding</keyword>
<evidence type="ECO:0000313" key="6">
    <source>
        <dbReference type="EMBL" id="NUU04003.1"/>
    </source>
</evidence>
<feature type="domain" description="HTH gntR-type" evidence="5">
    <location>
        <begin position="20"/>
        <end position="87"/>
    </location>
</feature>
<dbReference type="InterPro" id="IPR036388">
    <property type="entry name" value="WH-like_DNA-bd_sf"/>
</dbReference>
<evidence type="ECO:0000256" key="3">
    <source>
        <dbReference type="ARBA" id="ARBA00023163"/>
    </source>
</evidence>
<dbReference type="Proteomes" id="UP000536746">
    <property type="component" value="Unassembled WGS sequence"/>
</dbReference>
<dbReference type="InterPro" id="IPR000524">
    <property type="entry name" value="Tscrpt_reg_HTH_GntR"/>
</dbReference>
<keyword evidence="3" id="KW-0804">Transcription</keyword>
<evidence type="ECO:0000256" key="1">
    <source>
        <dbReference type="ARBA" id="ARBA00023015"/>
    </source>
</evidence>
<dbReference type="RefSeq" id="WP_079215926.1">
    <property type="nucleotide sequence ID" value="NZ_CP018845.1"/>
</dbReference>
<keyword evidence="1" id="KW-0805">Transcription regulation</keyword>
<dbReference type="Gene3D" id="1.20.120.530">
    <property type="entry name" value="GntR ligand-binding domain-like"/>
    <property type="match status" value="1"/>
</dbReference>
<dbReference type="CDD" id="cd07377">
    <property type="entry name" value="WHTH_GntR"/>
    <property type="match status" value="1"/>
</dbReference>
<reference evidence="6 7" key="1">
    <citation type="journal article" date="2020" name="Front. Plant Sci.">
        <title>Isolation of Rhizosphere Bacteria That Improve Quality and Water Stress Tolerance in Greenhouse Ornamentals.</title>
        <authorList>
            <person name="Nordstedt N.P."/>
            <person name="Jones M.L."/>
        </authorList>
    </citation>
    <scope>NUCLEOTIDE SEQUENCE [LARGE SCALE GENOMIC DNA]</scope>
    <source>
        <strain evidence="6 7">C6C2</strain>
    </source>
</reference>
<dbReference type="PANTHER" id="PTHR43537">
    <property type="entry name" value="TRANSCRIPTIONAL REGULATOR, GNTR FAMILY"/>
    <property type="match status" value="1"/>
</dbReference>
<dbReference type="InterPro" id="IPR008920">
    <property type="entry name" value="TF_FadR/GntR_C"/>
</dbReference>
<dbReference type="Gene3D" id="1.10.10.10">
    <property type="entry name" value="Winged helix-like DNA-binding domain superfamily/Winged helix DNA-binding domain"/>
    <property type="match status" value="1"/>
</dbReference>